<dbReference type="GO" id="GO:0015631">
    <property type="term" value="F:tubulin binding"/>
    <property type="evidence" value="ECO:0007669"/>
    <property type="project" value="TreeGrafter"/>
</dbReference>
<evidence type="ECO:0000259" key="4">
    <source>
        <dbReference type="Pfam" id="PF07202"/>
    </source>
</evidence>
<feature type="compositionally biased region" description="Basic and acidic residues" evidence="3">
    <location>
        <begin position="696"/>
        <end position="712"/>
    </location>
</feature>
<feature type="region of interest" description="Disordered" evidence="3">
    <location>
        <begin position="304"/>
        <end position="326"/>
    </location>
</feature>
<accession>A0AA35WR08</accession>
<dbReference type="InterPro" id="IPR047002">
    <property type="entry name" value="Tcp10_C_sf"/>
</dbReference>
<name>A0AA35WR08_GEOBA</name>
<feature type="domain" description="Centromere protein J C-terminal" evidence="4">
    <location>
        <begin position="850"/>
        <end position="879"/>
    </location>
</feature>
<comment type="similarity">
    <text evidence="1">Belongs to the TCP10 family.</text>
</comment>
<feature type="compositionally biased region" description="Basic and acidic residues" evidence="3">
    <location>
        <begin position="167"/>
        <end position="185"/>
    </location>
</feature>
<evidence type="ECO:0000313" key="6">
    <source>
        <dbReference type="Proteomes" id="UP001174909"/>
    </source>
</evidence>
<feature type="compositionally biased region" description="Pro residues" evidence="3">
    <location>
        <begin position="248"/>
        <end position="257"/>
    </location>
</feature>
<feature type="coiled-coil region" evidence="2">
    <location>
        <begin position="416"/>
        <end position="475"/>
    </location>
</feature>
<feature type="region of interest" description="Disordered" evidence="3">
    <location>
        <begin position="668"/>
        <end position="716"/>
    </location>
</feature>
<gene>
    <name evidence="5" type="ORF">GBAR_LOCUS13582</name>
</gene>
<dbReference type="Gene3D" id="2.60.450.20">
    <property type="match status" value="1"/>
</dbReference>
<reference evidence="5" key="1">
    <citation type="submission" date="2023-03" db="EMBL/GenBank/DDBJ databases">
        <authorList>
            <person name="Steffen K."/>
            <person name="Cardenas P."/>
        </authorList>
    </citation>
    <scope>NUCLEOTIDE SEQUENCE</scope>
</reference>
<feature type="compositionally biased region" description="Pro residues" evidence="3">
    <location>
        <begin position="490"/>
        <end position="504"/>
    </location>
</feature>
<dbReference type="GO" id="GO:0005814">
    <property type="term" value="C:centriole"/>
    <property type="evidence" value="ECO:0007669"/>
    <property type="project" value="TreeGrafter"/>
</dbReference>
<feature type="coiled-coil region" evidence="2">
    <location>
        <begin position="330"/>
        <end position="392"/>
    </location>
</feature>
<feature type="compositionally biased region" description="Polar residues" evidence="3">
    <location>
        <begin position="586"/>
        <end position="612"/>
    </location>
</feature>
<feature type="region of interest" description="Disordered" evidence="3">
    <location>
        <begin position="138"/>
        <end position="261"/>
    </location>
</feature>
<feature type="domain" description="Centromere protein J C-terminal" evidence="4">
    <location>
        <begin position="775"/>
        <end position="808"/>
    </location>
</feature>
<dbReference type="AlphaFoldDB" id="A0AA35WR08"/>
<feature type="compositionally biased region" description="Basic and acidic residues" evidence="3">
    <location>
        <begin position="513"/>
        <end position="528"/>
    </location>
</feature>
<evidence type="ECO:0000256" key="1">
    <source>
        <dbReference type="ARBA" id="ARBA00005627"/>
    </source>
</evidence>
<feature type="compositionally biased region" description="Basic and acidic residues" evidence="3">
    <location>
        <begin position="1"/>
        <end position="12"/>
    </location>
</feature>
<evidence type="ECO:0000256" key="3">
    <source>
        <dbReference type="SAM" id="MobiDB-lite"/>
    </source>
</evidence>
<dbReference type="InterPro" id="IPR026581">
    <property type="entry name" value="TCP10L/CENPJ"/>
</dbReference>
<dbReference type="GO" id="GO:0061511">
    <property type="term" value="P:centriole elongation"/>
    <property type="evidence" value="ECO:0007669"/>
    <property type="project" value="TreeGrafter"/>
</dbReference>
<keyword evidence="2" id="KW-0175">Coiled coil</keyword>
<evidence type="ECO:0000313" key="5">
    <source>
        <dbReference type="EMBL" id="CAI8023202.1"/>
    </source>
</evidence>
<feature type="region of interest" description="Disordered" evidence="3">
    <location>
        <begin position="1"/>
        <end position="93"/>
    </location>
</feature>
<dbReference type="Pfam" id="PF07202">
    <property type="entry name" value="Tcp10_C"/>
    <property type="match status" value="3"/>
</dbReference>
<dbReference type="EMBL" id="CASHTH010002001">
    <property type="protein sequence ID" value="CAI8023202.1"/>
    <property type="molecule type" value="Genomic_DNA"/>
</dbReference>
<dbReference type="GO" id="GO:0005813">
    <property type="term" value="C:centrosome"/>
    <property type="evidence" value="ECO:0007669"/>
    <property type="project" value="TreeGrafter"/>
</dbReference>
<proteinExistence type="inferred from homology"/>
<dbReference type="PANTHER" id="PTHR10331">
    <property type="entry name" value="T COMPLEX PROTEIN 10"/>
    <property type="match status" value="1"/>
</dbReference>
<dbReference type="PANTHER" id="PTHR10331:SF6">
    <property type="entry name" value="SPINDLE ASSEMBLY ABNORMAL 4"/>
    <property type="match status" value="1"/>
</dbReference>
<dbReference type="InterPro" id="IPR009852">
    <property type="entry name" value="CENPJ_C_dom"/>
</dbReference>
<feature type="compositionally biased region" description="Gly residues" evidence="3">
    <location>
        <begin position="573"/>
        <end position="582"/>
    </location>
</feature>
<sequence length="898" mass="100729">MLERKLRLHSEQQSETSPGRSLHNKPRLFLRRREGLTRYGRGQSSPMRPVKSVVKARKSSGKTRPVIPPSSVRPGPTDPGSRHPLGSRFSSDESFIIRGSQRVQQEEAELVEFEELEKAAFDTSCFSQCSLVTTLVGGERGRVSSEEKEEGEEEDLDKTLTPSQTKVGDDREQEAEGERGGKEGVKSLVELEQQKSLAAGLVFSDDEEWESFSHTPTLPREEEEGSCPPSPWTSPGRQQCASSSTPLPLSPPHPLTPPHHLNCLSPNTLRTKSTTAVKPHPLHLKPHPLAPLLQLVSSLALRQDKKQHKSQPVVGRPRPLKPHTPRYPREAEVKERLNQLETEIERFRSLNSRLEQQTREKEESLSHLRRELSEFQEQMKRETEQFENYKRQETKKLRRERRVFETYVQETRAGQERRDREEIEGLKSEVQRLEEEMREREERWRAALARQRTRAESLEAQNRELQSDLRMMERERLVWWQEQLERKGQSPPPPPPSSNPPLVQPPTSSSLPARERGVKRGSGRPDRRPPRRDKRGTSPPQGSRVTTSEAGNVGAGRIDSKTSGAKRDVAGDCGTGTNGVGNNGTKAGSSENGSMGSGALSKTSKDSTSGAKSVSGEGRVEDTTCDIVDVISRDLSPPWSDSETGGSDVSALADDIVDCVVGPRVSGWSQRAGLEKGQSPPPEKELKSGKSVRFALELREKEEEEREGREREEEVEVQEDGSRIVVCANGTRKVVSSDGRSVSLTFTNGDTKHIKPDGTVVYCYSQSQTAHITHPDGLEEIHFPNHQSEKVYPDGRREVRFPDGTVKTVQPSGEEESLFSDGTVQRQLVDGSREIHYPNGQRETHTQDFKRREYPDGTVKTVFPDGRQETSYASGRLRVKDSRGHVLVDSWQQQNLIS</sequence>
<feature type="region of interest" description="Disordered" evidence="3">
    <location>
        <begin position="484"/>
        <end position="622"/>
    </location>
</feature>
<evidence type="ECO:0000256" key="2">
    <source>
        <dbReference type="SAM" id="Coils"/>
    </source>
</evidence>
<feature type="domain" description="Centromere protein J C-terminal" evidence="4">
    <location>
        <begin position="811"/>
        <end position="845"/>
    </location>
</feature>
<comment type="caution">
    <text evidence="5">The sequence shown here is derived from an EMBL/GenBank/DDBJ whole genome shotgun (WGS) entry which is preliminary data.</text>
</comment>
<keyword evidence="6" id="KW-1185">Reference proteome</keyword>
<protein>
    <submittedName>
        <fullName evidence="5">Centromere protein J</fullName>
    </submittedName>
</protein>
<organism evidence="5 6">
    <name type="scientific">Geodia barretti</name>
    <name type="common">Barrett's horny sponge</name>
    <dbReference type="NCBI Taxonomy" id="519541"/>
    <lineage>
        <taxon>Eukaryota</taxon>
        <taxon>Metazoa</taxon>
        <taxon>Porifera</taxon>
        <taxon>Demospongiae</taxon>
        <taxon>Heteroscleromorpha</taxon>
        <taxon>Tetractinellida</taxon>
        <taxon>Astrophorina</taxon>
        <taxon>Geodiidae</taxon>
        <taxon>Geodia</taxon>
    </lineage>
</organism>
<dbReference type="Proteomes" id="UP001174909">
    <property type="component" value="Unassembled WGS sequence"/>
</dbReference>
<dbReference type="GO" id="GO:0060271">
    <property type="term" value="P:cilium assembly"/>
    <property type="evidence" value="ECO:0007669"/>
    <property type="project" value="TreeGrafter"/>
</dbReference>
<feature type="compositionally biased region" description="Polar residues" evidence="3">
    <location>
        <begin position="538"/>
        <end position="550"/>
    </location>
</feature>
<feature type="compositionally biased region" description="Acidic residues" evidence="3">
    <location>
        <begin position="147"/>
        <end position="156"/>
    </location>
</feature>